<reference evidence="2 3" key="1">
    <citation type="submission" date="2018-04" db="EMBL/GenBank/DDBJ databases">
        <title>Genomic Encyclopedia of Archaeal and Bacterial Type Strains, Phase II (KMG-II): from individual species to whole genera.</title>
        <authorList>
            <person name="Goeker M."/>
        </authorList>
    </citation>
    <scope>NUCLEOTIDE SEQUENCE [LARGE SCALE GENOMIC DNA]</scope>
    <source>
        <strain evidence="2 3">DSM 29955</strain>
    </source>
</reference>
<protein>
    <submittedName>
        <fullName evidence="2">Uncharacterized protein DUF3987</fullName>
    </submittedName>
</protein>
<sequence>MPDRPFWLEAFGGRSYAVDRKSSPEPILVEHLSIAVLGGTQPDKLDRLLVQNDDDGLLARYLVTYPAQPPLRRPTTAVDNKTLQIAYQRLRALEPVTDEHGNKTPQLLYLDAAAQDVLQEFREQCRDWEIEASGLMKSHIGKLPGLAVRVATVFALLDYAKDGLAPVKMISTVHLGRACHYVGEHLRMHAHRSYGVASRPSEIRAASRIAEIIVAEGLTEINTREIQRRGLSDLQSAKEIAPAFAVLENANWIRPAPHTGSGRPRKSYVVNPRAEVVK</sequence>
<dbReference type="AlphaFoldDB" id="A0A2T6K779"/>
<dbReference type="Pfam" id="PF13148">
    <property type="entry name" value="DUF3987"/>
    <property type="match status" value="1"/>
</dbReference>
<organism evidence="2 3">
    <name type="scientific">Yoonia sediminilitoris</name>
    <dbReference type="NCBI Taxonomy" id="1286148"/>
    <lineage>
        <taxon>Bacteria</taxon>
        <taxon>Pseudomonadati</taxon>
        <taxon>Pseudomonadota</taxon>
        <taxon>Alphaproteobacteria</taxon>
        <taxon>Rhodobacterales</taxon>
        <taxon>Paracoccaceae</taxon>
        <taxon>Yoonia</taxon>
    </lineage>
</organism>
<dbReference type="Proteomes" id="UP000244523">
    <property type="component" value="Unassembled WGS sequence"/>
</dbReference>
<name>A0A2T6K779_9RHOB</name>
<evidence type="ECO:0000313" key="2">
    <source>
        <dbReference type="EMBL" id="PUB10543.1"/>
    </source>
</evidence>
<proteinExistence type="predicted"/>
<comment type="caution">
    <text evidence="2">The sequence shown here is derived from an EMBL/GenBank/DDBJ whole genome shotgun (WGS) entry which is preliminary data.</text>
</comment>
<evidence type="ECO:0000313" key="3">
    <source>
        <dbReference type="Proteomes" id="UP000244523"/>
    </source>
</evidence>
<dbReference type="RefSeq" id="WP_168769545.1">
    <property type="nucleotide sequence ID" value="NZ_QBUD01000018.1"/>
</dbReference>
<gene>
    <name evidence="2" type="ORF">C8N45_11822</name>
</gene>
<evidence type="ECO:0000256" key="1">
    <source>
        <dbReference type="SAM" id="MobiDB-lite"/>
    </source>
</evidence>
<accession>A0A2T6K779</accession>
<keyword evidence="3" id="KW-1185">Reference proteome</keyword>
<feature type="region of interest" description="Disordered" evidence="1">
    <location>
        <begin position="255"/>
        <end position="278"/>
    </location>
</feature>
<dbReference type="EMBL" id="QBUD01000018">
    <property type="protein sequence ID" value="PUB10543.1"/>
    <property type="molecule type" value="Genomic_DNA"/>
</dbReference>
<dbReference type="InterPro" id="IPR025048">
    <property type="entry name" value="DUF3987"/>
</dbReference>